<protein>
    <submittedName>
        <fullName evidence="1">Uncharacterized protein</fullName>
    </submittedName>
</protein>
<sequence>MKCPYCESELMPCGEGKHAVDEPYHRHLICVNEECPERAGGKAFKCDDPTDLRNAP</sequence>
<name>A0A0F9QCL8_9ZZZZ</name>
<dbReference type="EMBL" id="LAZR01005080">
    <property type="protein sequence ID" value="KKN03028.1"/>
    <property type="molecule type" value="Genomic_DNA"/>
</dbReference>
<accession>A0A0F9QCL8</accession>
<comment type="caution">
    <text evidence="1">The sequence shown here is derived from an EMBL/GenBank/DDBJ whole genome shotgun (WGS) entry which is preliminary data.</text>
</comment>
<proteinExistence type="predicted"/>
<evidence type="ECO:0000313" key="1">
    <source>
        <dbReference type="EMBL" id="KKN03028.1"/>
    </source>
</evidence>
<dbReference type="AlphaFoldDB" id="A0A0F9QCL8"/>
<gene>
    <name evidence="1" type="ORF">LCGC14_1111790</name>
</gene>
<organism evidence="1">
    <name type="scientific">marine sediment metagenome</name>
    <dbReference type="NCBI Taxonomy" id="412755"/>
    <lineage>
        <taxon>unclassified sequences</taxon>
        <taxon>metagenomes</taxon>
        <taxon>ecological metagenomes</taxon>
    </lineage>
</organism>
<reference evidence="1" key="1">
    <citation type="journal article" date="2015" name="Nature">
        <title>Complex archaea that bridge the gap between prokaryotes and eukaryotes.</title>
        <authorList>
            <person name="Spang A."/>
            <person name="Saw J.H."/>
            <person name="Jorgensen S.L."/>
            <person name="Zaremba-Niedzwiedzka K."/>
            <person name="Martijn J."/>
            <person name="Lind A.E."/>
            <person name="van Eijk R."/>
            <person name="Schleper C."/>
            <person name="Guy L."/>
            <person name="Ettema T.J."/>
        </authorList>
    </citation>
    <scope>NUCLEOTIDE SEQUENCE</scope>
</reference>